<evidence type="ECO:0000256" key="1">
    <source>
        <dbReference type="SAM" id="MobiDB-lite"/>
    </source>
</evidence>
<gene>
    <name evidence="2" type="ORF">CNE99_04930</name>
</gene>
<organism evidence="2 3">
    <name type="scientific">OM182 bacterium MED-G24</name>
    <dbReference type="NCBI Taxonomy" id="1986255"/>
    <lineage>
        <taxon>Bacteria</taxon>
        <taxon>Pseudomonadati</taxon>
        <taxon>Pseudomonadota</taxon>
        <taxon>Gammaproteobacteria</taxon>
        <taxon>OMG group</taxon>
        <taxon>OM182 clade</taxon>
    </lineage>
</organism>
<dbReference type="EMBL" id="NTKD01000019">
    <property type="protein sequence ID" value="PDH39793.1"/>
    <property type="molecule type" value="Genomic_DNA"/>
</dbReference>
<reference evidence="2 3" key="1">
    <citation type="submission" date="2017-08" db="EMBL/GenBank/DDBJ databases">
        <title>Fine stratification of microbial communities through a metagenomic profile of the photic zone.</title>
        <authorList>
            <person name="Haro-Moreno J.M."/>
            <person name="Lopez-Perez M."/>
            <person name="De La Torre J."/>
            <person name="Picazo A."/>
            <person name="Camacho A."/>
            <person name="Rodriguez-Valera F."/>
        </authorList>
    </citation>
    <scope>NUCLEOTIDE SEQUENCE [LARGE SCALE GENOMIC DNA]</scope>
    <source>
        <strain evidence="2">MED-G24</strain>
    </source>
</reference>
<evidence type="ECO:0000313" key="2">
    <source>
        <dbReference type="EMBL" id="PDH39793.1"/>
    </source>
</evidence>
<proteinExistence type="predicted"/>
<comment type="caution">
    <text evidence="2">The sequence shown here is derived from an EMBL/GenBank/DDBJ whole genome shotgun (WGS) entry which is preliminary data.</text>
</comment>
<sequence>MQEGHGTFSTRVAQESDASTTEDDILSSCQGKVASFKLRRCDHVYQPSFRWFWMSCRLDPSAN</sequence>
<dbReference type="AlphaFoldDB" id="A0A2A5WU58"/>
<evidence type="ECO:0000313" key="3">
    <source>
        <dbReference type="Proteomes" id="UP000219327"/>
    </source>
</evidence>
<accession>A0A2A5WU58</accession>
<dbReference type="Proteomes" id="UP000219327">
    <property type="component" value="Unassembled WGS sequence"/>
</dbReference>
<feature type="region of interest" description="Disordered" evidence="1">
    <location>
        <begin position="1"/>
        <end position="25"/>
    </location>
</feature>
<feature type="compositionally biased region" description="Polar residues" evidence="1">
    <location>
        <begin position="7"/>
        <end position="19"/>
    </location>
</feature>
<protein>
    <submittedName>
        <fullName evidence="2">Uncharacterized protein</fullName>
    </submittedName>
</protein>
<name>A0A2A5WU58_9GAMM</name>